<dbReference type="PANTHER" id="PTHR33103:SF27">
    <property type="entry name" value="OS04G0594700 PROTEIN"/>
    <property type="match status" value="1"/>
</dbReference>
<comment type="caution">
    <text evidence="1">The sequence shown here is derived from an EMBL/GenBank/DDBJ whole genome shotgun (WGS) entry which is preliminary data.</text>
</comment>
<dbReference type="PANTHER" id="PTHR33103">
    <property type="entry name" value="OS01G0153900 PROTEIN"/>
    <property type="match status" value="1"/>
</dbReference>
<proteinExistence type="predicted"/>
<organism evidence="1 2">
    <name type="scientific">Centaurea solstitialis</name>
    <name type="common">yellow star-thistle</name>
    <dbReference type="NCBI Taxonomy" id="347529"/>
    <lineage>
        <taxon>Eukaryota</taxon>
        <taxon>Viridiplantae</taxon>
        <taxon>Streptophyta</taxon>
        <taxon>Embryophyta</taxon>
        <taxon>Tracheophyta</taxon>
        <taxon>Spermatophyta</taxon>
        <taxon>Magnoliopsida</taxon>
        <taxon>eudicotyledons</taxon>
        <taxon>Gunneridae</taxon>
        <taxon>Pentapetalae</taxon>
        <taxon>asterids</taxon>
        <taxon>campanulids</taxon>
        <taxon>Asterales</taxon>
        <taxon>Asteraceae</taxon>
        <taxon>Carduoideae</taxon>
        <taxon>Cardueae</taxon>
        <taxon>Centaureinae</taxon>
        <taxon>Centaurea</taxon>
    </lineage>
</organism>
<name>A0AA38TBS5_9ASTR</name>
<evidence type="ECO:0000313" key="2">
    <source>
        <dbReference type="Proteomes" id="UP001172457"/>
    </source>
</evidence>
<dbReference type="AlphaFoldDB" id="A0AA38TBS5"/>
<dbReference type="Pfam" id="PF05056">
    <property type="entry name" value="DUF674"/>
    <property type="match status" value="1"/>
</dbReference>
<keyword evidence="2" id="KW-1185">Reference proteome</keyword>
<evidence type="ECO:0000313" key="1">
    <source>
        <dbReference type="EMBL" id="KAJ9551071.1"/>
    </source>
</evidence>
<dbReference type="InterPro" id="IPR007750">
    <property type="entry name" value="DUF674"/>
</dbReference>
<dbReference type="EMBL" id="JARYMX010000004">
    <property type="protein sequence ID" value="KAJ9551071.1"/>
    <property type="molecule type" value="Genomic_DNA"/>
</dbReference>
<gene>
    <name evidence="1" type="ORF">OSB04_015116</name>
</gene>
<accession>A0AA38TBS5</accession>
<sequence length="465" mass="52467">MAATAKKDNKISLKVMVHKEKNQVVFAEADSTFVDTLFSIMTLPLGTLFRVLEKCPDKNLKTVGCLNNVYRSLAELPAGYFTDEENKFLMLNPRTYGYDYCFHLEHKIDDTEPTNYFKCGGWLCNRPGFSFTTCSYAKCIYCGSVMNEEAGDQFDGDDEESVFVPNLVSFIVTDDLRVMPNTSDFSIPLVCDLGSTDPSHLEERTIDICREQMVILVKAALLCKNPLTYLVFHNMHPSGGLVTKLGTSIQHLTSNEEDTKIKKLTLRVSWQKSTSKFLFAEANEDFVDFLFGFLEIPLGTLVGKLNNGNTSFECLNNLFASISNMSVGECIKSQKLKDMLIQPLLVYKYVSGNQIFPLNVPKSYEIHYHEPKLYLKDPRDLEDRYLKSPSKFMLTDDLVVTPLSSISVFAMLNKLKVPLNDVEQHAIVIGIKEGLKILNAALESNSAFTDGLLAEIIEKKRRYDV</sequence>
<dbReference type="Proteomes" id="UP001172457">
    <property type="component" value="Chromosome 4"/>
</dbReference>
<protein>
    <submittedName>
        <fullName evidence="1">Uncharacterized protein</fullName>
    </submittedName>
</protein>
<reference evidence="1" key="1">
    <citation type="submission" date="2023-03" db="EMBL/GenBank/DDBJ databases">
        <title>Chromosome-scale reference genome and RAD-based genetic map of yellow starthistle (Centaurea solstitialis) reveal putative structural variation and QTLs associated with invader traits.</title>
        <authorList>
            <person name="Reatini B."/>
            <person name="Cang F.A."/>
            <person name="Jiang Q."/>
            <person name="Mckibben M.T.W."/>
            <person name="Barker M.S."/>
            <person name="Rieseberg L.H."/>
            <person name="Dlugosch K.M."/>
        </authorList>
    </citation>
    <scope>NUCLEOTIDE SEQUENCE</scope>
    <source>
        <strain evidence="1">CAN-66</strain>
        <tissue evidence="1">Leaf</tissue>
    </source>
</reference>